<reference evidence="2" key="1">
    <citation type="submission" date="2021-01" db="EMBL/GenBank/DDBJ databases">
        <title>Whole genome shotgun sequence of Virgisporangium ochraceum NBRC 16418.</title>
        <authorList>
            <person name="Komaki H."/>
            <person name="Tamura T."/>
        </authorList>
    </citation>
    <scope>NUCLEOTIDE SEQUENCE</scope>
    <source>
        <strain evidence="2">NBRC 16418</strain>
    </source>
</reference>
<protein>
    <submittedName>
        <fullName evidence="2">Uncharacterized protein</fullName>
    </submittedName>
</protein>
<proteinExistence type="predicted"/>
<dbReference type="EMBL" id="BOPH01000120">
    <property type="protein sequence ID" value="GIJ73615.1"/>
    <property type="molecule type" value="Genomic_DNA"/>
</dbReference>
<evidence type="ECO:0000313" key="2">
    <source>
        <dbReference type="EMBL" id="GIJ73615.1"/>
    </source>
</evidence>
<dbReference type="AlphaFoldDB" id="A0A8J4EFE5"/>
<feature type="region of interest" description="Disordered" evidence="1">
    <location>
        <begin position="1"/>
        <end position="27"/>
    </location>
</feature>
<organism evidence="2 3">
    <name type="scientific">Virgisporangium ochraceum</name>
    <dbReference type="NCBI Taxonomy" id="65505"/>
    <lineage>
        <taxon>Bacteria</taxon>
        <taxon>Bacillati</taxon>
        <taxon>Actinomycetota</taxon>
        <taxon>Actinomycetes</taxon>
        <taxon>Micromonosporales</taxon>
        <taxon>Micromonosporaceae</taxon>
        <taxon>Virgisporangium</taxon>
    </lineage>
</organism>
<evidence type="ECO:0000256" key="1">
    <source>
        <dbReference type="SAM" id="MobiDB-lite"/>
    </source>
</evidence>
<sequence>MDQHVRHPGHRQHVAVEAAVGTGRGPDAPRLLFDRLNDDDIGRLDDIMTRVRDHMRAQRPRSAAPRKRRLWGTFRGQGFAGRSA</sequence>
<comment type="caution">
    <text evidence="2">The sequence shown here is derived from an EMBL/GenBank/DDBJ whole genome shotgun (WGS) entry which is preliminary data.</text>
</comment>
<dbReference type="Proteomes" id="UP000635606">
    <property type="component" value="Unassembled WGS sequence"/>
</dbReference>
<evidence type="ECO:0000313" key="3">
    <source>
        <dbReference type="Proteomes" id="UP000635606"/>
    </source>
</evidence>
<gene>
    <name evidence="2" type="ORF">Voc01_085320</name>
</gene>
<keyword evidence="3" id="KW-1185">Reference proteome</keyword>
<name>A0A8J4EFE5_9ACTN</name>
<feature type="region of interest" description="Disordered" evidence="1">
    <location>
        <begin position="55"/>
        <end position="84"/>
    </location>
</feature>
<accession>A0A8J4EFE5</accession>
<feature type="compositionally biased region" description="Basic residues" evidence="1">
    <location>
        <begin position="1"/>
        <end position="13"/>
    </location>
</feature>